<organism evidence="3 4">
    <name type="scientific">Actinomadura harenae</name>
    <dbReference type="NCBI Taxonomy" id="2483351"/>
    <lineage>
        <taxon>Bacteria</taxon>
        <taxon>Bacillati</taxon>
        <taxon>Actinomycetota</taxon>
        <taxon>Actinomycetes</taxon>
        <taxon>Streptosporangiales</taxon>
        <taxon>Thermomonosporaceae</taxon>
        <taxon>Actinomadura</taxon>
    </lineage>
</organism>
<feature type="domain" description="YCII-related" evidence="2">
    <location>
        <begin position="48"/>
        <end position="109"/>
    </location>
</feature>
<gene>
    <name evidence="3" type="ORF">EBO15_11740</name>
</gene>
<dbReference type="InterPro" id="IPR005545">
    <property type="entry name" value="YCII"/>
</dbReference>
<dbReference type="PANTHER" id="PTHR35174:SF3">
    <property type="entry name" value="BLL7171 PROTEIN"/>
    <property type="match status" value="1"/>
</dbReference>
<dbReference type="EMBL" id="RFFG01000016">
    <property type="protein sequence ID" value="RMI44935.1"/>
    <property type="molecule type" value="Genomic_DNA"/>
</dbReference>
<proteinExistence type="inferred from homology"/>
<evidence type="ECO:0000256" key="1">
    <source>
        <dbReference type="ARBA" id="ARBA00007689"/>
    </source>
</evidence>
<evidence type="ECO:0000313" key="4">
    <source>
        <dbReference type="Proteomes" id="UP000282674"/>
    </source>
</evidence>
<dbReference type="OrthoDB" id="668782at2"/>
<dbReference type="Proteomes" id="UP000282674">
    <property type="component" value="Unassembled WGS sequence"/>
</dbReference>
<dbReference type="Pfam" id="PF03795">
    <property type="entry name" value="YCII"/>
    <property type="match status" value="1"/>
</dbReference>
<evidence type="ECO:0000259" key="2">
    <source>
        <dbReference type="Pfam" id="PF03795"/>
    </source>
</evidence>
<name>A0A3M2M8N5_9ACTN</name>
<protein>
    <recommendedName>
        <fullName evidence="2">YCII-related domain-containing protein</fullName>
    </recommendedName>
</protein>
<dbReference type="AlphaFoldDB" id="A0A3M2M8N5"/>
<dbReference type="InterPro" id="IPR011008">
    <property type="entry name" value="Dimeric_a/b-barrel"/>
</dbReference>
<dbReference type="RefSeq" id="WP_122194372.1">
    <property type="nucleotide sequence ID" value="NZ_JBHSKC010000032.1"/>
</dbReference>
<evidence type="ECO:0000313" key="3">
    <source>
        <dbReference type="EMBL" id="RMI44935.1"/>
    </source>
</evidence>
<comment type="caution">
    <text evidence="3">The sequence shown here is derived from an EMBL/GenBank/DDBJ whole genome shotgun (WGS) entry which is preliminary data.</text>
</comment>
<reference evidence="3 4" key="1">
    <citation type="submission" date="2018-10" db="EMBL/GenBank/DDBJ databases">
        <title>Isolation from soil.</title>
        <authorList>
            <person name="Hu J."/>
        </authorList>
    </citation>
    <scope>NUCLEOTIDE SEQUENCE [LARGE SCALE GENOMIC DNA]</scope>
    <source>
        <strain evidence="3 4">NEAU-Ht49</strain>
    </source>
</reference>
<dbReference type="PANTHER" id="PTHR35174">
    <property type="entry name" value="BLL7171 PROTEIN-RELATED"/>
    <property type="match status" value="1"/>
</dbReference>
<accession>A0A3M2M8N5</accession>
<sequence length="116" mass="12024">MTQYLMLIYQDESLVGDPPSPEVGMEHMAFIAANGPALRGGNGLESAATATTVRAGGPADFMITDGPFAETKEQIVGYYLVEAADLDAAIALAKQVPMGDGCVEVRPIRVVPGAVG</sequence>
<dbReference type="Gene3D" id="3.30.70.1060">
    <property type="entry name" value="Dimeric alpha+beta barrel"/>
    <property type="match status" value="1"/>
</dbReference>
<dbReference type="SUPFAM" id="SSF54909">
    <property type="entry name" value="Dimeric alpha+beta barrel"/>
    <property type="match status" value="1"/>
</dbReference>
<comment type="similarity">
    <text evidence="1">Belongs to the YciI family.</text>
</comment>
<keyword evidence="4" id="KW-1185">Reference proteome</keyword>